<sequence>MLMLSSHPLSTCAVHWQAGSARVMILQLCPILCIRSLIGHTLLRPFALVQKPRATYFECITVTYSNPPPVKHVVMALLPAPCSTQAPQLLIQDWPRSASFPLIYLPTLTAPGSQKCPWRQLSSQSLIS</sequence>
<evidence type="ECO:0000313" key="2">
    <source>
        <dbReference type="Proteomes" id="UP000076727"/>
    </source>
</evidence>
<organism evidence="1 2">
    <name type="scientific">Daedalea quercina L-15889</name>
    <dbReference type="NCBI Taxonomy" id="1314783"/>
    <lineage>
        <taxon>Eukaryota</taxon>
        <taxon>Fungi</taxon>
        <taxon>Dikarya</taxon>
        <taxon>Basidiomycota</taxon>
        <taxon>Agaricomycotina</taxon>
        <taxon>Agaricomycetes</taxon>
        <taxon>Polyporales</taxon>
        <taxon>Fomitopsis</taxon>
    </lineage>
</organism>
<name>A0A165RAX5_9APHY</name>
<dbReference type="AlphaFoldDB" id="A0A165RAX5"/>
<protein>
    <submittedName>
        <fullName evidence="1">Uncharacterized protein</fullName>
    </submittedName>
</protein>
<evidence type="ECO:0000313" key="1">
    <source>
        <dbReference type="EMBL" id="KZT70523.1"/>
    </source>
</evidence>
<proteinExistence type="predicted"/>
<dbReference type="EMBL" id="KV429051">
    <property type="protein sequence ID" value="KZT70523.1"/>
    <property type="molecule type" value="Genomic_DNA"/>
</dbReference>
<reference evidence="1 2" key="1">
    <citation type="journal article" date="2016" name="Mol. Biol. Evol.">
        <title>Comparative Genomics of Early-Diverging Mushroom-Forming Fungi Provides Insights into the Origins of Lignocellulose Decay Capabilities.</title>
        <authorList>
            <person name="Nagy L.G."/>
            <person name="Riley R."/>
            <person name="Tritt A."/>
            <person name="Adam C."/>
            <person name="Daum C."/>
            <person name="Floudas D."/>
            <person name="Sun H."/>
            <person name="Yadav J.S."/>
            <person name="Pangilinan J."/>
            <person name="Larsson K.H."/>
            <person name="Matsuura K."/>
            <person name="Barry K."/>
            <person name="Labutti K."/>
            <person name="Kuo R."/>
            <person name="Ohm R.A."/>
            <person name="Bhattacharya S.S."/>
            <person name="Shirouzu T."/>
            <person name="Yoshinaga Y."/>
            <person name="Martin F.M."/>
            <person name="Grigoriev I.V."/>
            <person name="Hibbett D.S."/>
        </authorList>
    </citation>
    <scope>NUCLEOTIDE SEQUENCE [LARGE SCALE GENOMIC DNA]</scope>
    <source>
        <strain evidence="1 2">L-15889</strain>
    </source>
</reference>
<dbReference type="Proteomes" id="UP000076727">
    <property type="component" value="Unassembled WGS sequence"/>
</dbReference>
<keyword evidence="2" id="KW-1185">Reference proteome</keyword>
<gene>
    <name evidence="1" type="ORF">DAEQUDRAFT_211554</name>
</gene>
<accession>A0A165RAX5</accession>